<organism evidence="1 2">
    <name type="scientific">Prunus dulcis</name>
    <name type="common">Almond</name>
    <name type="synonym">Amygdalus dulcis</name>
    <dbReference type="NCBI Taxonomy" id="3755"/>
    <lineage>
        <taxon>Eukaryota</taxon>
        <taxon>Viridiplantae</taxon>
        <taxon>Streptophyta</taxon>
        <taxon>Embryophyta</taxon>
        <taxon>Tracheophyta</taxon>
        <taxon>Spermatophyta</taxon>
        <taxon>Magnoliopsida</taxon>
        <taxon>eudicotyledons</taxon>
        <taxon>Gunneridae</taxon>
        <taxon>Pentapetalae</taxon>
        <taxon>rosids</taxon>
        <taxon>fabids</taxon>
        <taxon>Rosales</taxon>
        <taxon>Rosaceae</taxon>
        <taxon>Amygdaloideae</taxon>
        <taxon>Amygdaleae</taxon>
        <taxon>Prunus</taxon>
    </lineage>
</organism>
<dbReference type="Gramene" id="VVA30281">
    <property type="protein sequence ID" value="VVA30281"/>
    <property type="gene ID" value="Prudul26B021912"/>
</dbReference>
<protein>
    <submittedName>
        <fullName evidence="1">PREDICTED: LOW QUALITY PROTEIN</fullName>
    </submittedName>
</protein>
<reference evidence="2" key="1">
    <citation type="journal article" date="2020" name="Plant J.">
        <title>Transposons played a major role in the diversification between the closely related almond and peach genomes: results from the almond genome sequence.</title>
        <authorList>
            <person name="Alioto T."/>
            <person name="Alexiou K.G."/>
            <person name="Bardil A."/>
            <person name="Barteri F."/>
            <person name="Castanera R."/>
            <person name="Cruz F."/>
            <person name="Dhingra A."/>
            <person name="Duval H."/>
            <person name="Fernandez I Marti A."/>
            <person name="Frias L."/>
            <person name="Galan B."/>
            <person name="Garcia J.L."/>
            <person name="Howad W."/>
            <person name="Gomez-Garrido J."/>
            <person name="Gut M."/>
            <person name="Julca I."/>
            <person name="Morata J."/>
            <person name="Puigdomenech P."/>
            <person name="Ribeca P."/>
            <person name="Rubio Cabetas M.J."/>
            <person name="Vlasova A."/>
            <person name="Wirthensohn M."/>
            <person name="Garcia-Mas J."/>
            <person name="Gabaldon T."/>
            <person name="Casacuberta J.M."/>
            <person name="Arus P."/>
        </authorList>
    </citation>
    <scope>NUCLEOTIDE SEQUENCE [LARGE SCALE GENOMIC DNA]</scope>
    <source>
        <strain evidence="2">cv. Texas</strain>
    </source>
</reference>
<evidence type="ECO:0000313" key="2">
    <source>
        <dbReference type="Proteomes" id="UP000327085"/>
    </source>
</evidence>
<gene>
    <name evidence="1" type="ORF">ALMOND_2B021912</name>
</gene>
<evidence type="ECO:0000313" key="1">
    <source>
        <dbReference type="EMBL" id="VVA30281.1"/>
    </source>
</evidence>
<dbReference type="Proteomes" id="UP000327085">
    <property type="component" value="Chromosome 7"/>
</dbReference>
<accession>A0A5E4FS13</accession>
<sequence>MNQMIASRRCRGVSLRREVIDVIVFSTIVQEDPIRVSPYQDAEITRERKKCFEKYCLDEWARRDINVEYASFSMCLDDFGVIDAMNDSNLRLLSRKSPSYKEGVDEMGDVGGDGFASMGEEGVGMLEIANLSLDEPSLEVALFIGEDITNIVVN</sequence>
<name>A0A5E4FS13_PRUDU</name>
<dbReference type="EMBL" id="CABIKO010000185">
    <property type="protein sequence ID" value="VVA30281.1"/>
    <property type="molecule type" value="Genomic_DNA"/>
</dbReference>
<dbReference type="AlphaFoldDB" id="A0A5E4FS13"/>
<dbReference type="InParanoid" id="A0A5E4FS13"/>
<proteinExistence type="predicted"/>